<name>A0ABQ9GRS8_9NEOP</name>
<comment type="caution">
    <text evidence="1">The sequence shown here is derived from an EMBL/GenBank/DDBJ whole genome shotgun (WGS) entry which is preliminary data.</text>
</comment>
<evidence type="ECO:0000313" key="2">
    <source>
        <dbReference type="Proteomes" id="UP001159363"/>
    </source>
</evidence>
<evidence type="ECO:0000313" key="1">
    <source>
        <dbReference type="EMBL" id="KAJ8874718.1"/>
    </source>
</evidence>
<keyword evidence="2" id="KW-1185">Reference proteome</keyword>
<accession>A0ABQ9GRS8</accession>
<dbReference type="Proteomes" id="UP001159363">
    <property type="component" value="Chromosome 9"/>
</dbReference>
<protein>
    <submittedName>
        <fullName evidence="1">Uncharacterized protein</fullName>
    </submittedName>
</protein>
<dbReference type="EMBL" id="JARBHB010000010">
    <property type="protein sequence ID" value="KAJ8874718.1"/>
    <property type="molecule type" value="Genomic_DNA"/>
</dbReference>
<proteinExistence type="predicted"/>
<organism evidence="1 2">
    <name type="scientific">Dryococelus australis</name>
    <dbReference type="NCBI Taxonomy" id="614101"/>
    <lineage>
        <taxon>Eukaryota</taxon>
        <taxon>Metazoa</taxon>
        <taxon>Ecdysozoa</taxon>
        <taxon>Arthropoda</taxon>
        <taxon>Hexapoda</taxon>
        <taxon>Insecta</taxon>
        <taxon>Pterygota</taxon>
        <taxon>Neoptera</taxon>
        <taxon>Polyneoptera</taxon>
        <taxon>Phasmatodea</taxon>
        <taxon>Verophasmatodea</taxon>
        <taxon>Anareolatae</taxon>
        <taxon>Phasmatidae</taxon>
        <taxon>Eurycanthinae</taxon>
        <taxon>Dryococelus</taxon>
    </lineage>
</organism>
<reference evidence="1 2" key="1">
    <citation type="submission" date="2023-02" db="EMBL/GenBank/DDBJ databases">
        <title>LHISI_Scaffold_Assembly.</title>
        <authorList>
            <person name="Stuart O.P."/>
            <person name="Cleave R."/>
            <person name="Magrath M.J.L."/>
            <person name="Mikheyev A.S."/>
        </authorList>
    </citation>
    <scope>NUCLEOTIDE SEQUENCE [LARGE SCALE GENOMIC DNA]</scope>
    <source>
        <strain evidence="1">Daus_M_001</strain>
        <tissue evidence="1">Leg muscle</tissue>
    </source>
</reference>
<gene>
    <name evidence="1" type="ORF">PR048_025584</name>
</gene>
<sequence length="98" mass="11564">MHFTHSSDYKGTVQARYLIDGLIEHMFHIAHKRNTPVELPLTKGRSNGFVPINEKIISDLRKFQPFLPYKEDVEVFYNDQFAWPIIRTDTSTEHEMLD</sequence>